<feature type="region of interest" description="Disordered" evidence="2">
    <location>
        <begin position="1"/>
        <end position="100"/>
    </location>
</feature>
<evidence type="ECO:0000313" key="3">
    <source>
        <dbReference type="EMBL" id="QJA53764.1"/>
    </source>
</evidence>
<organism evidence="3">
    <name type="scientific">viral metagenome</name>
    <dbReference type="NCBI Taxonomy" id="1070528"/>
    <lineage>
        <taxon>unclassified sequences</taxon>
        <taxon>metagenomes</taxon>
        <taxon>organismal metagenomes</taxon>
    </lineage>
</organism>
<feature type="coiled-coil region" evidence="1">
    <location>
        <begin position="219"/>
        <end position="246"/>
    </location>
</feature>
<dbReference type="EMBL" id="MT144449">
    <property type="protein sequence ID" value="QJA53764.1"/>
    <property type="molecule type" value="Genomic_DNA"/>
</dbReference>
<feature type="compositionally biased region" description="Basic and acidic residues" evidence="2">
    <location>
        <begin position="35"/>
        <end position="44"/>
    </location>
</feature>
<accession>A0A6H2A1R9</accession>
<reference evidence="3" key="1">
    <citation type="submission" date="2020-03" db="EMBL/GenBank/DDBJ databases">
        <title>The deep terrestrial virosphere.</title>
        <authorList>
            <person name="Holmfeldt K."/>
            <person name="Nilsson E."/>
            <person name="Simone D."/>
            <person name="Lopez-Fernandez M."/>
            <person name="Wu X."/>
            <person name="de Brujin I."/>
            <person name="Lundin D."/>
            <person name="Andersson A."/>
            <person name="Bertilsson S."/>
            <person name="Dopson M."/>
        </authorList>
    </citation>
    <scope>NUCLEOTIDE SEQUENCE</scope>
    <source>
        <strain evidence="3">TM448A03947</strain>
    </source>
</reference>
<dbReference type="AlphaFoldDB" id="A0A6H2A1R9"/>
<keyword evidence="1" id="KW-0175">Coiled coil</keyword>
<proteinExistence type="predicted"/>
<gene>
    <name evidence="3" type="ORF">TM448A03947_0004</name>
</gene>
<feature type="compositionally biased region" description="Basic and acidic residues" evidence="2">
    <location>
        <begin position="12"/>
        <end position="27"/>
    </location>
</feature>
<protein>
    <submittedName>
        <fullName evidence="3">Uncharacterized protein</fullName>
    </submittedName>
</protein>
<sequence length="266" mass="30049">MCEIGIKRPKTIKKESKMDKLEQKSAKVEVNTPETTKKEEKVMENEQNVKSLEEQYEDLKKKDSPVLKETRRVAKSNNDSKPKTQAKPKAKTKGGDTMNKREQAEAELKNVCRVLKLNEPTRINAKSTSKSGIGALQARNRDGELVATVRDHDIVIYRLQEDLGYGKQGPKGWEYVTVLKHGDPNLEKAFKKGFSIKKDHNQLIDKFRIKRTKKQTQTIESIQAKEARLKAELAELKKARTSIKKTSKASKKGKAVIAKVPAPVMA</sequence>
<feature type="compositionally biased region" description="Basic and acidic residues" evidence="2">
    <location>
        <begin position="51"/>
        <end position="82"/>
    </location>
</feature>
<evidence type="ECO:0000256" key="1">
    <source>
        <dbReference type="SAM" id="Coils"/>
    </source>
</evidence>
<evidence type="ECO:0000256" key="2">
    <source>
        <dbReference type="SAM" id="MobiDB-lite"/>
    </source>
</evidence>
<name>A0A6H2A1R9_9ZZZZ</name>